<sequence length="169" mass="18735">MLYHVKTKADGSGSGSVELKKMQLSSYPECALFEQTILSREDSGSMELLVKWHAPAPAGAEGTSQAGEQAEREKVKRLEAETITVELDPPPRIEELRKVEVDLHGSPTTCYKVGEEYDRWFSERFGFEVVFVYLGDGKRQVLGTSLLPPPPPIVTTSTHSHATSSHLMF</sequence>
<accession>A0AAN6NJP9</accession>
<proteinExistence type="predicted"/>
<organism evidence="1 2">
    <name type="scientific">Pseudoneurospora amorphoporcata</name>
    <dbReference type="NCBI Taxonomy" id="241081"/>
    <lineage>
        <taxon>Eukaryota</taxon>
        <taxon>Fungi</taxon>
        <taxon>Dikarya</taxon>
        <taxon>Ascomycota</taxon>
        <taxon>Pezizomycotina</taxon>
        <taxon>Sordariomycetes</taxon>
        <taxon>Sordariomycetidae</taxon>
        <taxon>Sordariales</taxon>
        <taxon>Sordariaceae</taxon>
        <taxon>Pseudoneurospora</taxon>
    </lineage>
</organism>
<comment type="caution">
    <text evidence="1">The sequence shown here is derived from an EMBL/GenBank/DDBJ whole genome shotgun (WGS) entry which is preliminary data.</text>
</comment>
<keyword evidence="2" id="KW-1185">Reference proteome</keyword>
<reference evidence="1" key="2">
    <citation type="submission" date="2023-06" db="EMBL/GenBank/DDBJ databases">
        <authorList>
            <consortium name="Lawrence Berkeley National Laboratory"/>
            <person name="Mondo S.J."/>
            <person name="Hensen N."/>
            <person name="Bonometti L."/>
            <person name="Westerberg I."/>
            <person name="Brannstrom I.O."/>
            <person name="Guillou S."/>
            <person name="Cros-Aarteil S."/>
            <person name="Calhoun S."/>
            <person name="Haridas S."/>
            <person name="Kuo A."/>
            <person name="Pangilinan J."/>
            <person name="Riley R."/>
            <person name="Labutti K."/>
            <person name="Andreopoulos B."/>
            <person name="Lipzen A."/>
            <person name="Chen C."/>
            <person name="Yanf M."/>
            <person name="Daum C."/>
            <person name="Ng V."/>
            <person name="Clum A."/>
            <person name="Steindorff A."/>
            <person name="Ohm R."/>
            <person name="Martin F."/>
            <person name="Silar P."/>
            <person name="Natvig D."/>
            <person name="Lalanne C."/>
            <person name="Gautier V."/>
            <person name="Ament-Velasquez S.L."/>
            <person name="Kruys A."/>
            <person name="Hutchinson M.I."/>
            <person name="Powell A.J."/>
            <person name="Barry K."/>
            <person name="Miller A.N."/>
            <person name="Grigoriev I.V."/>
            <person name="Debuchy R."/>
            <person name="Gladieux P."/>
            <person name="Thoren M.H."/>
            <person name="Johannesson H."/>
        </authorList>
    </citation>
    <scope>NUCLEOTIDE SEQUENCE</scope>
    <source>
        <strain evidence="1">CBS 626.80</strain>
    </source>
</reference>
<gene>
    <name evidence="1" type="ORF">QBC32DRAFT_355490</name>
</gene>
<dbReference type="AlphaFoldDB" id="A0AAN6NJP9"/>
<evidence type="ECO:0000313" key="2">
    <source>
        <dbReference type="Proteomes" id="UP001303222"/>
    </source>
</evidence>
<evidence type="ECO:0000313" key="1">
    <source>
        <dbReference type="EMBL" id="KAK3947092.1"/>
    </source>
</evidence>
<protein>
    <submittedName>
        <fullName evidence="1">Uncharacterized protein</fullName>
    </submittedName>
</protein>
<name>A0AAN6NJP9_9PEZI</name>
<dbReference type="Proteomes" id="UP001303222">
    <property type="component" value="Unassembled WGS sequence"/>
</dbReference>
<dbReference type="EMBL" id="MU859420">
    <property type="protein sequence ID" value="KAK3947092.1"/>
    <property type="molecule type" value="Genomic_DNA"/>
</dbReference>
<reference evidence="1" key="1">
    <citation type="journal article" date="2023" name="Mol. Phylogenet. Evol.">
        <title>Genome-scale phylogeny and comparative genomics of the fungal order Sordariales.</title>
        <authorList>
            <person name="Hensen N."/>
            <person name="Bonometti L."/>
            <person name="Westerberg I."/>
            <person name="Brannstrom I.O."/>
            <person name="Guillou S."/>
            <person name="Cros-Aarteil S."/>
            <person name="Calhoun S."/>
            <person name="Haridas S."/>
            <person name="Kuo A."/>
            <person name="Mondo S."/>
            <person name="Pangilinan J."/>
            <person name="Riley R."/>
            <person name="LaButti K."/>
            <person name="Andreopoulos B."/>
            <person name="Lipzen A."/>
            <person name="Chen C."/>
            <person name="Yan M."/>
            <person name="Daum C."/>
            <person name="Ng V."/>
            <person name="Clum A."/>
            <person name="Steindorff A."/>
            <person name="Ohm R.A."/>
            <person name="Martin F."/>
            <person name="Silar P."/>
            <person name="Natvig D.O."/>
            <person name="Lalanne C."/>
            <person name="Gautier V."/>
            <person name="Ament-Velasquez S.L."/>
            <person name="Kruys A."/>
            <person name="Hutchinson M.I."/>
            <person name="Powell A.J."/>
            <person name="Barry K."/>
            <person name="Miller A.N."/>
            <person name="Grigoriev I.V."/>
            <person name="Debuchy R."/>
            <person name="Gladieux P."/>
            <person name="Hiltunen Thoren M."/>
            <person name="Johannesson H."/>
        </authorList>
    </citation>
    <scope>NUCLEOTIDE SEQUENCE</scope>
    <source>
        <strain evidence="1">CBS 626.80</strain>
    </source>
</reference>